<evidence type="ECO:0000259" key="2">
    <source>
        <dbReference type="Pfam" id="PF17032"/>
    </source>
</evidence>
<evidence type="ECO:0000256" key="1">
    <source>
        <dbReference type="SAM" id="Phobius"/>
    </source>
</evidence>
<dbReference type="OrthoDB" id="766141at2"/>
<keyword evidence="1" id="KW-0472">Membrane</keyword>
<feature type="domain" description="Zinc-ribbon 15" evidence="2">
    <location>
        <begin position="21"/>
        <end position="68"/>
    </location>
</feature>
<dbReference type="Proteomes" id="UP000295684">
    <property type="component" value="Unassembled WGS sequence"/>
</dbReference>
<evidence type="ECO:0000313" key="4">
    <source>
        <dbReference type="Proteomes" id="UP000295684"/>
    </source>
</evidence>
<sequence>MIFFFGTRSSTLLTDKLADTNCVYCNERDTVYITVISGYFHIFWIPVFPTGKQYYSHCLHCKQTLSRYQMPVTYQNGLSEISQRTKTPIWQFIGLMLIAIPILFGIIAVIFAK</sequence>
<proteinExistence type="predicted"/>
<accession>A0A4V2RZX5</accession>
<dbReference type="Pfam" id="PF17032">
    <property type="entry name" value="Zn_ribbon_15"/>
    <property type="match status" value="1"/>
</dbReference>
<name>A0A4V2RZX5_9SPHI</name>
<gene>
    <name evidence="3" type="ORF">EV200_102157</name>
</gene>
<organism evidence="3 4">
    <name type="scientific">Pedobacter psychrotolerans</name>
    <dbReference type="NCBI Taxonomy" id="1843235"/>
    <lineage>
        <taxon>Bacteria</taxon>
        <taxon>Pseudomonadati</taxon>
        <taxon>Bacteroidota</taxon>
        <taxon>Sphingobacteriia</taxon>
        <taxon>Sphingobacteriales</taxon>
        <taxon>Sphingobacteriaceae</taxon>
        <taxon>Pedobacter</taxon>
    </lineage>
</organism>
<keyword evidence="1" id="KW-1133">Transmembrane helix</keyword>
<feature type="transmembrane region" description="Helical" evidence="1">
    <location>
        <begin position="89"/>
        <end position="112"/>
    </location>
</feature>
<reference evidence="3 4" key="1">
    <citation type="submission" date="2019-03" db="EMBL/GenBank/DDBJ databases">
        <title>Genomic Encyclopedia of Type Strains, Phase IV (KMG-IV): sequencing the most valuable type-strain genomes for metagenomic binning, comparative biology and taxonomic classification.</title>
        <authorList>
            <person name="Goeker M."/>
        </authorList>
    </citation>
    <scope>NUCLEOTIDE SEQUENCE [LARGE SCALE GENOMIC DNA]</scope>
    <source>
        <strain evidence="3 4">DSM 103236</strain>
    </source>
</reference>
<protein>
    <submittedName>
        <fullName evidence="3">Zinc ribbon family protein</fullName>
    </submittedName>
</protein>
<dbReference type="AlphaFoldDB" id="A0A4V2RZX5"/>
<dbReference type="EMBL" id="SLWO01000002">
    <property type="protein sequence ID" value="TCO28740.1"/>
    <property type="molecule type" value="Genomic_DNA"/>
</dbReference>
<dbReference type="RefSeq" id="WP_132529717.1">
    <property type="nucleotide sequence ID" value="NZ_BMJO01000003.1"/>
</dbReference>
<dbReference type="InterPro" id="IPR031493">
    <property type="entry name" value="Zinc_ribbon_15"/>
</dbReference>
<comment type="caution">
    <text evidence="3">The sequence shown here is derived from an EMBL/GenBank/DDBJ whole genome shotgun (WGS) entry which is preliminary data.</text>
</comment>
<evidence type="ECO:0000313" key="3">
    <source>
        <dbReference type="EMBL" id="TCO28740.1"/>
    </source>
</evidence>
<keyword evidence="1" id="KW-0812">Transmembrane</keyword>